<evidence type="ECO:0008006" key="4">
    <source>
        <dbReference type="Google" id="ProtNLM"/>
    </source>
</evidence>
<keyword evidence="3" id="KW-1185">Reference proteome</keyword>
<evidence type="ECO:0000313" key="3">
    <source>
        <dbReference type="Proteomes" id="UP000023152"/>
    </source>
</evidence>
<reference evidence="2 3" key="1">
    <citation type="journal article" date="2013" name="Curr. Biol.">
        <title>The Genome of the Foraminiferan Reticulomyxa filosa.</title>
        <authorList>
            <person name="Glockner G."/>
            <person name="Hulsmann N."/>
            <person name="Schleicher M."/>
            <person name="Noegel A.A."/>
            <person name="Eichinger L."/>
            <person name="Gallinger C."/>
            <person name="Pawlowski J."/>
            <person name="Sierra R."/>
            <person name="Euteneuer U."/>
            <person name="Pillet L."/>
            <person name="Moustafa A."/>
            <person name="Platzer M."/>
            <person name="Groth M."/>
            <person name="Szafranski K."/>
            <person name="Schliwa M."/>
        </authorList>
    </citation>
    <scope>NUCLEOTIDE SEQUENCE [LARGE SCALE GENOMIC DNA]</scope>
</reference>
<feature type="transmembrane region" description="Helical" evidence="1">
    <location>
        <begin position="14"/>
        <end position="39"/>
    </location>
</feature>
<keyword evidence="1" id="KW-0812">Transmembrane</keyword>
<sequence>MIQLNGDTEEGQKIIFVVYWVGICFVSSLFLVHLYFWLFNKTENDRDDDQSPFVCSCLKVITYGWLISVSTTITMTFSLLFMSIAVSGLYQASAKYELNCGFGNWGPALFYCLHKMSMYQCLTVRLQASFNGSAYAYNKWIVRGLHVLIVLFGIITATLVASTHRVEVLGRTRNGAYRCSLRFPIWCISLIVLLDLLVNVVLLCMFAKPVTVIAKQQHAYALENNLELKVRTGDPPTPLPLVPQPSTENSYDLESLARKELRENSVLYKLLVRVTVITCVMVITTVITFIVYSCLLWSAAMTIDLTVNCCCLLLMFGRYQSLYYLLCRSCDNALSHAGTCFVTGSCPITSKSDQKKEVI</sequence>
<keyword evidence="1" id="KW-1133">Transmembrane helix</keyword>
<name>X6NMK0_RETFI</name>
<comment type="caution">
    <text evidence="2">The sequence shown here is derived from an EMBL/GenBank/DDBJ whole genome shotgun (WGS) entry which is preliminary data.</text>
</comment>
<organism evidence="2 3">
    <name type="scientific">Reticulomyxa filosa</name>
    <dbReference type="NCBI Taxonomy" id="46433"/>
    <lineage>
        <taxon>Eukaryota</taxon>
        <taxon>Sar</taxon>
        <taxon>Rhizaria</taxon>
        <taxon>Retaria</taxon>
        <taxon>Foraminifera</taxon>
        <taxon>Monothalamids</taxon>
        <taxon>Reticulomyxidae</taxon>
        <taxon>Reticulomyxa</taxon>
    </lineage>
</organism>
<accession>X6NMK0</accession>
<feature type="transmembrane region" description="Helical" evidence="1">
    <location>
        <begin position="60"/>
        <end position="88"/>
    </location>
</feature>
<protein>
    <recommendedName>
        <fullName evidence="4">G-protein coupled receptors family 1 profile domain-containing protein</fullName>
    </recommendedName>
</protein>
<keyword evidence="1" id="KW-0472">Membrane</keyword>
<evidence type="ECO:0000313" key="2">
    <source>
        <dbReference type="EMBL" id="ETO27480.1"/>
    </source>
</evidence>
<dbReference type="EMBL" id="ASPP01007231">
    <property type="protein sequence ID" value="ETO27480.1"/>
    <property type="molecule type" value="Genomic_DNA"/>
</dbReference>
<feature type="transmembrane region" description="Helical" evidence="1">
    <location>
        <begin position="270"/>
        <end position="290"/>
    </location>
</feature>
<gene>
    <name evidence="2" type="ORF">RFI_09653</name>
</gene>
<feature type="non-terminal residue" evidence="2">
    <location>
        <position position="359"/>
    </location>
</feature>
<feature type="transmembrane region" description="Helical" evidence="1">
    <location>
        <begin position="183"/>
        <end position="207"/>
    </location>
</feature>
<dbReference type="Proteomes" id="UP000023152">
    <property type="component" value="Unassembled WGS sequence"/>
</dbReference>
<dbReference type="AlphaFoldDB" id="X6NMK0"/>
<proteinExistence type="predicted"/>
<feature type="transmembrane region" description="Helical" evidence="1">
    <location>
        <begin position="140"/>
        <end position="163"/>
    </location>
</feature>
<evidence type="ECO:0000256" key="1">
    <source>
        <dbReference type="SAM" id="Phobius"/>
    </source>
</evidence>